<evidence type="ECO:0000259" key="2">
    <source>
        <dbReference type="Pfam" id="PF05732"/>
    </source>
</evidence>
<dbReference type="InterPro" id="IPR036388">
    <property type="entry name" value="WH-like_DNA-bd_sf"/>
</dbReference>
<evidence type="ECO:0000313" key="3">
    <source>
        <dbReference type="EMBL" id="GAA2125095.1"/>
    </source>
</evidence>
<dbReference type="SUPFAM" id="SSF46785">
    <property type="entry name" value="Winged helix' DNA-binding domain"/>
    <property type="match status" value="1"/>
</dbReference>
<dbReference type="RefSeq" id="WP_344559226.1">
    <property type="nucleotide sequence ID" value="NZ_BAAANS010000107.1"/>
</dbReference>
<feature type="domain" description="Plasmid replication protein RepL" evidence="2">
    <location>
        <begin position="108"/>
        <end position="182"/>
    </location>
</feature>
<feature type="region of interest" description="Disordered" evidence="1">
    <location>
        <begin position="202"/>
        <end position="221"/>
    </location>
</feature>
<feature type="region of interest" description="Disordered" evidence="1">
    <location>
        <begin position="1"/>
        <end position="32"/>
    </location>
</feature>
<dbReference type="EMBL" id="BAAANS010000107">
    <property type="protein sequence ID" value="GAA2125095.1"/>
    <property type="molecule type" value="Genomic_DNA"/>
</dbReference>
<organism evidence="3 4">
    <name type="scientific">Kitasatospora saccharophila</name>
    <dbReference type="NCBI Taxonomy" id="407973"/>
    <lineage>
        <taxon>Bacteria</taxon>
        <taxon>Bacillati</taxon>
        <taxon>Actinomycetota</taxon>
        <taxon>Actinomycetes</taxon>
        <taxon>Kitasatosporales</taxon>
        <taxon>Streptomycetaceae</taxon>
        <taxon>Kitasatospora</taxon>
    </lineage>
</organism>
<proteinExistence type="predicted"/>
<reference evidence="4" key="1">
    <citation type="journal article" date="2019" name="Int. J. Syst. Evol. Microbiol.">
        <title>The Global Catalogue of Microorganisms (GCM) 10K type strain sequencing project: providing services to taxonomists for standard genome sequencing and annotation.</title>
        <authorList>
            <consortium name="The Broad Institute Genomics Platform"/>
            <consortium name="The Broad Institute Genome Sequencing Center for Infectious Disease"/>
            <person name="Wu L."/>
            <person name="Ma J."/>
        </authorList>
    </citation>
    <scope>NUCLEOTIDE SEQUENCE [LARGE SCALE GENOMIC DNA]</scope>
    <source>
        <strain evidence="4">JCM 14559</strain>
    </source>
</reference>
<protein>
    <recommendedName>
        <fullName evidence="2">Plasmid replication protein RepL domain-containing protein</fullName>
    </recommendedName>
</protein>
<dbReference type="InterPro" id="IPR008813">
    <property type="entry name" value="Plasmid_replication_RepL"/>
</dbReference>
<dbReference type="Gene3D" id="1.10.10.10">
    <property type="entry name" value="Winged helix-like DNA-binding domain superfamily/Winged helix DNA-binding domain"/>
    <property type="match status" value="1"/>
</dbReference>
<keyword evidence="4" id="KW-1185">Reference proteome</keyword>
<gene>
    <name evidence="3" type="ORF">GCM10009759_77030</name>
</gene>
<evidence type="ECO:0000256" key="1">
    <source>
        <dbReference type="SAM" id="MobiDB-lite"/>
    </source>
</evidence>
<dbReference type="Pfam" id="PF05732">
    <property type="entry name" value="RepL"/>
    <property type="match status" value="1"/>
</dbReference>
<name>A0ABP5JZQ2_9ACTN</name>
<sequence length="233" mass="25714">MIGTEEAERSVAQARRGKAGESPEPPRTTSLADSFAKAMEQRPPKPGRPVQAAKVDWVYRAPHQVFGREGYSQVSNDFLSEVLAVLIARHGMSPAQSAVLVFCMGRQRKGRLKATHAAIAKHLGIERANVTRALGTLEGWHMLQRRSNSVIVVNPLICFKGNGDVQEETLAQLRADASAALRQHFPQMRDDEMKKVAEKEFPNFVPPKLPPPRSRQLAFGDDNDDLVVEGQAC</sequence>
<feature type="compositionally biased region" description="Pro residues" evidence="1">
    <location>
        <begin position="204"/>
        <end position="213"/>
    </location>
</feature>
<comment type="caution">
    <text evidence="3">The sequence shown here is derived from an EMBL/GenBank/DDBJ whole genome shotgun (WGS) entry which is preliminary data.</text>
</comment>
<evidence type="ECO:0000313" key="4">
    <source>
        <dbReference type="Proteomes" id="UP001500897"/>
    </source>
</evidence>
<dbReference type="Proteomes" id="UP001500897">
    <property type="component" value="Unassembled WGS sequence"/>
</dbReference>
<dbReference type="InterPro" id="IPR036390">
    <property type="entry name" value="WH_DNA-bd_sf"/>
</dbReference>
<accession>A0ABP5JZQ2</accession>